<dbReference type="EMBL" id="PGEZ01000001">
    <property type="protein sequence ID" value="PJJ56983.1"/>
    <property type="molecule type" value="Genomic_DNA"/>
</dbReference>
<protein>
    <recommendedName>
        <fullName evidence="1">VOC domain-containing protein</fullName>
    </recommendedName>
</protein>
<comment type="caution">
    <text evidence="2">The sequence shown here is derived from an EMBL/GenBank/DDBJ whole genome shotgun (WGS) entry which is preliminary data.</text>
</comment>
<proteinExistence type="predicted"/>
<dbReference type="PANTHER" id="PTHR35908:SF1">
    <property type="entry name" value="CONSERVED PROTEIN"/>
    <property type="match status" value="1"/>
</dbReference>
<keyword evidence="3" id="KW-1185">Reference proteome</keyword>
<evidence type="ECO:0000259" key="1">
    <source>
        <dbReference type="PROSITE" id="PS51819"/>
    </source>
</evidence>
<dbReference type="Pfam" id="PF18029">
    <property type="entry name" value="Glyoxalase_6"/>
    <property type="match status" value="1"/>
</dbReference>
<dbReference type="SUPFAM" id="SSF54593">
    <property type="entry name" value="Glyoxalase/Bleomycin resistance protein/Dihydroxybiphenyl dioxygenase"/>
    <property type="match status" value="1"/>
</dbReference>
<dbReference type="PROSITE" id="PS51819">
    <property type="entry name" value="VOC"/>
    <property type="match status" value="1"/>
</dbReference>
<sequence length="129" mass="13912">MSASTGAVRIGAYVLDCPDPLALAHFYAGMLEVEVAAGSDHDWAQLEGASLAFQRVDDFEPPQWPDGLPQQAHLDLAVASYDEPHRRALALGAQPLDPVEPPGHSDDEERGFRVYADPAGHPFCLCTCD</sequence>
<evidence type="ECO:0000313" key="3">
    <source>
        <dbReference type="Proteomes" id="UP000230842"/>
    </source>
</evidence>
<dbReference type="Proteomes" id="UP000230842">
    <property type="component" value="Unassembled WGS sequence"/>
</dbReference>
<accession>A0A0B2BPT3</accession>
<dbReference type="PANTHER" id="PTHR35908">
    <property type="entry name" value="HYPOTHETICAL FUSION PROTEIN"/>
    <property type="match status" value="1"/>
</dbReference>
<dbReference type="RefSeq" id="WP_039340946.1">
    <property type="nucleotide sequence ID" value="NZ_PGEZ01000001.1"/>
</dbReference>
<name>A0A0B2BPT3_9ACTN</name>
<dbReference type="InterPro" id="IPR041581">
    <property type="entry name" value="Glyoxalase_6"/>
</dbReference>
<dbReference type="InterPro" id="IPR029068">
    <property type="entry name" value="Glyas_Bleomycin-R_OHBP_Dase"/>
</dbReference>
<gene>
    <name evidence="2" type="ORF">CLV56_1202</name>
</gene>
<evidence type="ECO:0000313" key="2">
    <source>
        <dbReference type="EMBL" id="PJJ56983.1"/>
    </source>
</evidence>
<dbReference type="Gene3D" id="3.10.180.10">
    <property type="entry name" value="2,3-Dihydroxybiphenyl 1,2-Dioxygenase, domain 1"/>
    <property type="match status" value="1"/>
</dbReference>
<dbReference type="InterPro" id="IPR037523">
    <property type="entry name" value="VOC_core"/>
</dbReference>
<dbReference type="AlphaFoldDB" id="A0A0B2BPT3"/>
<dbReference type="OrthoDB" id="1645442at2"/>
<organism evidence="2 3">
    <name type="scientific">Mumia flava</name>
    <dbReference type="NCBI Taxonomy" id="1348852"/>
    <lineage>
        <taxon>Bacteria</taxon>
        <taxon>Bacillati</taxon>
        <taxon>Actinomycetota</taxon>
        <taxon>Actinomycetes</taxon>
        <taxon>Propionibacteriales</taxon>
        <taxon>Nocardioidaceae</taxon>
        <taxon>Mumia</taxon>
    </lineage>
</organism>
<dbReference type="CDD" id="cd06587">
    <property type="entry name" value="VOC"/>
    <property type="match status" value="1"/>
</dbReference>
<reference evidence="2 3" key="1">
    <citation type="submission" date="2017-11" db="EMBL/GenBank/DDBJ databases">
        <title>Genomic Encyclopedia of Archaeal and Bacterial Type Strains, Phase II (KMG-II): From Individual Species to Whole Genera.</title>
        <authorList>
            <person name="Goeker M."/>
        </authorList>
    </citation>
    <scope>NUCLEOTIDE SEQUENCE [LARGE SCALE GENOMIC DNA]</scope>
    <source>
        <strain evidence="2 3">DSM 27763</strain>
    </source>
</reference>
<feature type="domain" description="VOC" evidence="1">
    <location>
        <begin position="9"/>
        <end position="128"/>
    </location>
</feature>